<dbReference type="PROSITE" id="PS51257">
    <property type="entry name" value="PROKAR_LIPOPROTEIN"/>
    <property type="match status" value="1"/>
</dbReference>
<reference evidence="2 3" key="1">
    <citation type="submission" date="2018-03" db="EMBL/GenBank/DDBJ databases">
        <title>Comparative genomics illustrates the genes involved in a hyperalkaliphilic mechanisms of Serpentinomonas isolated from highly-alkaline calcium-rich serpentinized springs.</title>
        <authorList>
            <person name="Suzuki S."/>
            <person name="Ishii S."/>
            <person name="Walworth N."/>
            <person name="Bird L."/>
            <person name="Kuenen J.G."/>
            <person name="Nealson K.H."/>
        </authorList>
    </citation>
    <scope>NUCLEOTIDE SEQUENCE [LARGE SCALE GENOMIC DNA]</scope>
    <source>
        <strain evidence="2 3">83</strain>
    </source>
</reference>
<feature type="chain" id="PRO_5015499320" description="Conjugal transfer protein TraN" evidence="1">
    <location>
        <begin position="23"/>
        <end position="423"/>
    </location>
</feature>
<dbReference type="Proteomes" id="UP000238326">
    <property type="component" value="Unassembled WGS sequence"/>
</dbReference>
<dbReference type="EMBL" id="PVLR01000026">
    <property type="protein sequence ID" value="PRD68599.1"/>
    <property type="molecule type" value="Genomic_DNA"/>
</dbReference>
<name>A0A2S9KDR1_9BURK</name>
<feature type="signal peptide" evidence="1">
    <location>
        <begin position="1"/>
        <end position="22"/>
    </location>
</feature>
<organism evidence="2 3">
    <name type="scientific">Malikia spinosa</name>
    <dbReference type="NCBI Taxonomy" id="86180"/>
    <lineage>
        <taxon>Bacteria</taxon>
        <taxon>Pseudomonadati</taxon>
        <taxon>Pseudomonadota</taxon>
        <taxon>Betaproteobacteria</taxon>
        <taxon>Burkholderiales</taxon>
        <taxon>Comamonadaceae</taxon>
        <taxon>Malikia</taxon>
    </lineage>
</organism>
<comment type="caution">
    <text evidence="2">The sequence shown here is derived from an EMBL/GenBank/DDBJ whole genome shotgun (WGS) entry which is preliminary data.</text>
</comment>
<accession>A0A2S9KDR1</accession>
<dbReference type="RefSeq" id="WP_105729845.1">
    <property type="nucleotide sequence ID" value="NZ_PVLR01000026.1"/>
</dbReference>
<evidence type="ECO:0000256" key="1">
    <source>
        <dbReference type="SAM" id="SignalP"/>
    </source>
</evidence>
<protein>
    <recommendedName>
        <fullName evidence="4">Conjugal transfer protein TraN</fullName>
    </recommendedName>
</protein>
<gene>
    <name evidence="2" type="ORF">C6P61_10270</name>
</gene>
<dbReference type="AlphaFoldDB" id="A0A2S9KDR1"/>
<sequence>MMRLLILSACLLAAAACAQTLATPAEAFQAGKEFANQGKGAAARQVNAAAAAGALPYYGTTAPESANFQGGRQRIGAAGTGKQIDCQTRQAGSGFEQQECDAVNFMSENPTSRPKFTLDQKTDPVLTGSRSVIQQPGTVPGASTQQCRVERIRNPATYLGETCTETQTLENLSCKRVLQVLCDAQRDGCDQGGIVPNSWAGDMATSLTPDGSGNYILQFGTIANNYWSGWGAVYDRYLSFSLQDVKLITRFALTRAAFDDWLMVKVNDQLVYVGPRGGDRLEIYSPPPVLETSGQRSCTTYWDEAGSGWQCVDAGSGGNIVSYPSCTAVAGGWSCTPSDGQTGMVRYCANCFSGPELKTSWDLGLDIDLRPHLRNGSNQIFMRTIVAGRGEGAVQLTTRQLCPRNCREQWDNSQCAALEQRAK</sequence>
<evidence type="ECO:0000313" key="3">
    <source>
        <dbReference type="Proteomes" id="UP000238326"/>
    </source>
</evidence>
<keyword evidence="3" id="KW-1185">Reference proteome</keyword>
<evidence type="ECO:0000313" key="2">
    <source>
        <dbReference type="EMBL" id="PRD68599.1"/>
    </source>
</evidence>
<keyword evidence="1" id="KW-0732">Signal</keyword>
<evidence type="ECO:0008006" key="4">
    <source>
        <dbReference type="Google" id="ProtNLM"/>
    </source>
</evidence>
<dbReference type="OrthoDB" id="6942220at2"/>
<proteinExistence type="predicted"/>